<feature type="compositionally biased region" description="Polar residues" evidence="1">
    <location>
        <begin position="1"/>
        <end position="16"/>
    </location>
</feature>
<feature type="region of interest" description="Disordered" evidence="1">
    <location>
        <begin position="1"/>
        <end position="31"/>
    </location>
</feature>
<evidence type="ECO:0000256" key="1">
    <source>
        <dbReference type="SAM" id="MobiDB-lite"/>
    </source>
</evidence>
<dbReference type="EMBL" id="JBBPBM010000041">
    <property type="protein sequence ID" value="KAK8524692.1"/>
    <property type="molecule type" value="Genomic_DNA"/>
</dbReference>
<comment type="caution">
    <text evidence="2">The sequence shown here is derived from an EMBL/GenBank/DDBJ whole genome shotgun (WGS) entry which is preliminary data.</text>
</comment>
<feature type="compositionally biased region" description="Basic and acidic residues" evidence="1">
    <location>
        <begin position="18"/>
        <end position="31"/>
    </location>
</feature>
<reference evidence="2 3" key="1">
    <citation type="journal article" date="2024" name="G3 (Bethesda)">
        <title>Genome assembly of Hibiscus sabdariffa L. provides insights into metabolisms of medicinal natural products.</title>
        <authorList>
            <person name="Kim T."/>
        </authorList>
    </citation>
    <scope>NUCLEOTIDE SEQUENCE [LARGE SCALE GENOMIC DNA]</scope>
    <source>
        <strain evidence="2">TK-2024</strain>
        <tissue evidence="2">Old leaves</tissue>
    </source>
</reference>
<proteinExistence type="predicted"/>
<organism evidence="2 3">
    <name type="scientific">Hibiscus sabdariffa</name>
    <name type="common">roselle</name>
    <dbReference type="NCBI Taxonomy" id="183260"/>
    <lineage>
        <taxon>Eukaryota</taxon>
        <taxon>Viridiplantae</taxon>
        <taxon>Streptophyta</taxon>
        <taxon>Embryophyta</taxon>
        <taxon>Tracheophyta</taxon>
        <taxon>Spermatophyta</taxon>
        <taxon>Magnoliopsida</taxon>
        <taxon>eudicotyledons</taxon>
        <taxon>Gunneridae</taxon>
        <taxon>Pentapetalae</taxon>
        <taxon>rosids</taxon>
        <taxon>malvids</taxon>
        <taxon>Malvales</taxon>
        <taxon>Malvaceae</taxon>
        <taxon>Malvoideae</taxon>
        <taxon>Hibiscus</taxon>
    </lineage>
</organism>
<keyword evidence="3" id="KW-1185">Reference proteome</keyword>
<evidence type="ECO:0000313" key="2">
    <source>
        <dbReference type="EMBL" id="KAK8524692.1"/>
    </source>
</evidence>
<dbReference type="Proteomes" id="UP001472677">
    <property type="component" value="Unassembled WGS sequence"/>
</dbReference>
<accession>A0ABR2CWF8</accession>
<evidence type="ECO:0000313" key="3">
    <source>
        <dbReference type="Proteomes" id="UP001472677"/>
    </source>
</evidence>
<name>A0ABR2CWF8_9ROSI</name>
<sequence length="126" mass="14477">MHDPTNSDIVRSQSHSKAAKDKFERRKSDKENCDETLYIEAKKALDLGKSLGVQIVGDEVIEEMIRIEQLKNYTIAFGRVYFQDATFFFLLCVPLVSRTLEASAVDHRFDFVKIGCWYIHIGQVDS</sequence>
<gene>
    <name evidence="2" type="ORF">V6N12_029550</name>
</gene>
<protein>
    <recommendedName>
        <fullName evidence="4">Dynein light chain</fullName>
    </recommendedName>
</protein>
<evidence type="ECO:0008006" key="4">
    <source>
        <dbReference type="Google" id="ProtNLM"/>
    </source>
</evidence>